<dbReference type="SUPFAM" id="SSF46565">
    <property type="entry name" value="Chaperone J-domain"/>
    <property type="match status" value="1"/>
</dbReference>
<dbReference type="SMART" id="SM00478">
    <property type="entry name" value="ENDO3c"/>
    <property type="match status" value="1"/>
</dbReference>
<feature type="region of interest" description="Disordered" evidence="9">
    <location>
        <begin position="1434"/>
        <end position="1550"/>
    </location>
</feature>
<feature type="region of interest" description="Disordered" evidence="9">
    <location>
        <begin position="2072"/>
        <end position="2175"/>
    </location>
</feature>
<name>A0ABP1FKV3_9CHLO</name>
<feature type="compositionally biased region" description="Low complexity" evidence="9">
    <location>
        <begin position="1093"/>
        <end position="1103"/>
    </location>
</feature>
<keyword evidence="7" id="KW-0238">DNA-binding</keyword>
<keyword evidence="12" id="KW-1185">Reference proteome</keyword>
<comment type="cofactor">
    <cofactor evidence="1">
        <name>[4Fe-4S] cluster</name>
        <dbReference type="ChEBI" id="CHEBI:49883"/>
    </cofactor>
</comment>
<feature type="region of interest" description="Disordered" evidence="9">
    <location>
        <begin position="1591"/>
        <end position="1618"/>
    </location>
</feature>
<evidence type="ECO:0000256" key="7">
    <source>
        <dbReference type="ARBA" id="ARBA00023125"/>
    </source>
</evidence>
<feature type="region of interest" description="Disordered" evidence="9">
    <location>
        <begin position="1637"/>
        <end position="1719"/>
    </location>
</feature>
<feature type="region of interest" description="Disordered" evidence="9">
    <location>
        <begin position="225"/>
        <end position="291"/>
    </location>
</feature>
<keyword evidence="6" id="KW-0411">Iron-sulfur</keyword>
<feature type="region of interest" description="Disordered" evidence="9">
    <location>
        <begin position="1799"/>
        <end position="1891"/>
    </location>
</feature>
<comment type="subcellular location">
    <subcellularLocation>
        <location evidence="2">Nucleus</location>
    </subcellularLocation>
</comment>
<evidence type="ECO:0000256" key="8">
    <source>
        <dbReference type="ARBA" id="ARBA00023242"/>
    </source>
</evidence>
<feature type="region of interest" description="Disordered" evidence="9">
    <location>
        <begin position="2421"/>
        <end position="2443"/>
    </location>
</feature>
<evidence type="ECO:0000313" key="12">
    <source>
        <dbReference type="Proteomes" id="UP001497392"/>
    </source>
</evidence>
<evidence type="ECO:0000256" key="3">
    <source>
        <dbReference type="ARBA" id="ARBA00005646"/>
    </source>
</evidence>
<feature type="region of interest" description="Disordered" evidence="9">
    <location>
        <begin position="1380"/>
        <end position="1405"/>
    </location>
</feature>
<dbReference type="SMART" id="SM00525">
    <property type="entry name" value="FES"/>
    <property type="match status" value="1"/>
</dbReference>
<feature type="compositionally biased region" description="Low complexity" evidence="9">
    <location>
        <begin position="2163"/>
        <end position="2174"/>
    </location>
</feature>
<feature type="compositionally biased region" description="Basic and acidic residues" evidence="9">
    <location>
        <begin position="1104"/>
        <end position="1114"/>
    </location>
</feature>
<dbReference type="Gene3D" id="1.10.340.30">
    <property type="entry name" value="Hypothetical protein, domain 2"/>
    <property type="match status" value="1"/>
</dbReference>
<comment type="similarity">
    <text evidence="3">Belongs to the DNA glycosylase family. DEMETER subfamily.</text>
</comment>
<evidence type="ECO:0000256" key="5">
    <source>
        <dbReference type="ARBA" id="ARBA00023004"/>
    </source>
</evidence>
<evidence type="ECO:0000256" key="6">
    <source>
        <dbReference type="ARBA" id="ARBA00023014"/>
    </source>
</evidence>
<evidence type="ECO:0000256" key="9">
    <source>
        <dbReference type="SAM" id="MobiDB-lite"/>
    </source>
</evidence>
<keyword evidence="8" id="KW-0539">Nucleus</keyword>
<feature type="compositionally biased region" description="Low complexity" evidence="9">
    <location>
        <begin position="664"/>
        <end position="684"/>
    </location>
</feature>
<dbReference type="SUPFAM" id="SSF48150">
    <property type="entry name" value="DNA-glycosylase"/>
    <property type="match status" value="2"/>
</dbReference>
<protein>
    <submittedName>
        <fullName evidence="11">G1736 protein</fullName>
    </submittedName>
</protein>
<feature type="domain" description="HhH-GPD" evidence="10">
    <location>
        <begin position="392"/>
        <end position="554"/>
    </location>
</feature>
<feature type="compositionally biased region" description="Polar residues" evidence="9">
    <location>
        <begin position="1609"/>
        <end position="1618"/>
    </location>
</feature>
<feature type="compositionally biased region" description="Basic and acidic residues" evidence="9">
    <location>
        <begin position="813"/>
        <end position="823"/>
    </location>
</feature>
<evidence type="ECO:0000256" key="2">
    <source>
        <dbReference type="ARBA" id="ARBA00004123"/>
    </source>
</evidence>
<dbReference type="InterPro" id="IPR001623">
    <property type="entry name" value="DnaJ_domain"/>
</dbReference>
<evidence type="ECO:0000256" key="4">
    <source>
        <dbReference type="ARBA" id="ARBA00022723"/>
    </source>
</evidence>
<evidence type="ECO:0000259" key="10">
    <source>
        <dbReference type="SMART" id="SM00478"/>
    </source>
</evidence>
<dbReference type="Proteomes" id="UP001497392">
    <property type="component" value="Unassembled WGS sequence"/>
</dbReference>
<dbReference type="Pfam" id="PF15628">
    <property type="entry name" value="RRM_DME"/>
    <property type="match status" value="1"/>
</dbReference>
<feature type="compositionally biased region" description="Basic and acidic residues" evidence="9">
    <location>
        <begin position="1382"/>
        <end position="1396"/>
    </location>
</feature>
<dbReference type="PANTHER" id="PTHR46213">
    <property type="entry name" value="TRANSCRIPTIONAL ACTIVATOR DEMETER"/>
    <property type="match status" value="1"/>
</dbReference>
<feature type="region of interest" description="Disordered" evidence="9">
    <location>
        <begin position="927"/>
        <end position="998"/>
    </location>
</feature>
<feature type="compositionally biased region" description="Polar residues" evidence="9">
    <location>
        <begin position="707"/>
        <end position="720"/>
    </location>
</feature>
<feature type="region of interest" description="Disordered" evidence="9">
    <location>
        <begin position="808"/>
        <end position="827"/>
    </location>
</feature>
<keyword evidence="5" id="KW-0408">Iron</keyword>
<dbReference type="Gene3D" id="1.10.1670.10">
    <property type="entry name" value="Helix-hairpin-Helix base-excision DNA repair enzymes (C-terminal)"/>
    <property type="match status" value="1"/>
</dbReference>
<feature type="region of interest" description="Disordered" evidence="9">
    <location>
        <begin position="1235"/>
        <end position="1262"/>
    </location>
</feature>
<dbReference type="InterPro" id="IPR003651">
    <property type="entry name" value="Endonuclease3_FeS-loop_motif"/>
</dbReference>
<organism evidence="11 12">
    <name type="scientific">Coccomyxa viridis</name>
    <dbReference type="NCBI Taxonomy" id="1274662"/>
    <lineage>
        <taxon>Eukaryota</taxon>
        <taxon>Viridiplantae</taxon>
        <taxon>Chlorophyta</taxon>
        <taxon>core chlorophytes</taxon>
        <taxon>Trebouxiophyceae</taxon>
        <taxon>Trebouxiophyceae incertae sedis</taxon>
        <taxon>Coccomyxaceae</taxon>
        <taxon>Coccomyxa</taxon>
    </lineage>
</organism>
<feature type="region of interest" description="Disordered" evidence="9">
    <location>
        <begin position="310"/>
        <end position="331"/>
    </location>
</feature>
<dbReference type="InterPro" id="IPR028925">
    <property type="entry name" value="RRM_DME"/>
</dbReference>
<feature type="compositionally biased region" description="Low complexity" evidence="9">
    <location>
        <begin position="965"/>
        <end position="977"/>
    </location>
</feature>
<dbReference type="PANTHER" id="PTHR46213:SF13">
    <property type="entry name" value="DEMETER-LIKE PROTEIN 2-RELATED"/>
    <property type="match status" value="1"/>
</dbReference>
<feature type="compositionally biased region" description="Low complexity" evidence="9">
    <location>
        <begin position="1488"/>
        <end position="1527"/>
    </location>
</feature>
<accession>A0ABP1FKV3</accession>
<feature type="region of interest" description="Disordered" evidence="9">
    <location>
        <begin position="645"/>
        <end position="720"/>
    </location>
</feature>
<feature type="compositionally biased region" description="Polar residues" evidence="9">
    <location>
        <begin position="931"/>
        <end position="940"/>
    </location>
</feature>
<feature type="region of interest" description="Disordered" evidence="9">
    <location>
        <begin position="1092"/>
        <end position="1155"/>
    </location>
</feature>
<dbReference type="InterPro" id="IPR023170">
    <property type="entry name" value="HhH_base_excis_C"/>
</dbReference>
<feature type="compositionally biased region" description="Polar residues" evidence="9">
    <location>
        <begin position="240"/>
        <end position="256"/>
    </location>
</feature>
<feature type="region of interest" description="Disordered" evidence="9">
    <location>
        <begin position="770"/>
        <end position="801"/>
    </location>
</feature>
<dbReference type="CDD" id="cd00056">
    <property type="entry name" value="ENDO3c"/>
    <property type="match status" value="1"/>
</dbReference>
<feature type="region of interest" description="Disordered" evidence="9">
    <location>
        <begin position="148"/>
        <end position="178"/>
    </location>
</feature>
<dbReference type="InterPro" id="IPR036869">
    <property type="entry name" value="J_dom_sf"/>
</dbReference>
<dbReference type="InterPro" id="IPR003265">
    <property type="entry name" value="HhH-GPD_domain"/>
</dbReference>
<dbReference type="CDD" id="cd06257">
    <property type="entry name" value="DnaJ"/>
    <property type="match status" value="1"/>
</dbReference>
<sequence length="2443" mass="257440">MIVYGADEALKWQLRIGKFFGVIRGVLGKRGRVEGQWGGSILDSVVGVFLTQNVSDALSSKAWMNLAATFPLPAYKKDSLDSIDWEAVRTAPVEKVADAIKCRGMQNKLAAGIQALLNNIREYGRDLPKKQKKKAESKAAPVPDVAADAALSGSGNGNAGQASKGLGTTSTESQTSQLTERIQDLLASLIREPLAHEVNECQQPSPASMEPETPRLREAAPKLGRMRSLGCPSPVPEPSQVRSPSCPGSSVPSEQLSAGDPVGGGKPPESWQDPAGQLPGASLSGRWSTGGHESFFTAEAMLTSSASSRGQTATCSSAPSPRDCSISSAEPSVLSSIMTEAEREIWEGAAASDLEDLSDMESSAAEDKVPDGYVSASKEHKWVPNPAERGPVQVQLSIQHAQKGSAQRRPRVRVRLYVTEALRGVRYVAPDGSPEPVQEGGSPGDYPLDLEWLRQVHVEQARHYLMDVAGLGRKSVACVLLLALGRKEFPVDVNVARICARLGWIPLDSEEAIEEMDAYAPEKEVHEYLRSRLMHFDVETLYELHYLMITLGKVFCTKRNPNCMACPLRHECDYALANGQHLQPGLVRPKKATPRPKKPASRANAMLALPSADSASAGGGDSEVAQQLSADRLQSQVQQLLTGLAEPRSGPDASVQQPAGDQDAMASPSWHHASSSAGQAGSEGCCVEQSATRLPRPLGEAEEVQGGPNSSAHGAAPSQQLVAAAGPAAAEVMRAEGVAQLPFPMAAALPPGWTVIHSQVKPSRHAAAIPFQLPPPRLPAHAQLPPAGQPGPGNLPCNVTDLPAQQDACQDIPSDRPHQDGRRRSVTADLACREGLSLSEDTHSVDVGGPSYLQPLQQAAEPSAARTSHAAETASIDIVGSRALASAAAPAAECIQGSVSHADTASIDIIGPGTLMAAPQAADELDAAQAGQIQSGSDSAAGQGIAPASIPPDACGKHGADDVQQAKQAANQGAGRQPAAACAGKRPRGAQQDASSKQLKLQRTLRELDVDPSSSLTLSASEWLPALPAKTRQQALASQQLRQLRGRQIVTPAAASAAVCRTGQACSELSDAPSSPPGIAPAAHEQHLQACNASAGAPETAEAAPEHASKDREGVQQQAVAEHQASKVVNLQSDARPAQPAKQPAPPHKEPTKGSRELNSLLTSALATPEHQASSISLCRQSTGTTRAHSALLLGTSGAPVNKRKKASTGELARLLEAAAKVSPREACSAPLHLQAHGRTRSQSTPKHSASDKPLSLSKDRKPNRELARLLHAAAEVPPRDASSAPLYLGATRAAKAQSRQTASLEVNAPAPVQAQAEAPPQPKAKPKPVRGLRELAALCNGLSVQAPIQPRRRHAVKLQQAETACQNPVLTPSMPAVARQADMRERSPAGSRERQWAASGQPIGQLGSRALHRQTRRAGQLAAVQGRGITKRTKQWDLSHVGHAPVASSGRQSSSKPHVKQTARKQTALHARRAFHDWRVAQGNKQPGRAVPPRKAGRAPAKGARVPAAAPGEAGQPAEGLSSVGSQGSGGPQAPGDHAARRSKRAAAGARLHQVLKQVKNPIQAARAELMQSRAAQRALLQRKLSGRAALAEQPLRPMPTEEAPTPSDGTACNWGASQRRSCEASRGVQRLADAYKAPWNASRPSAGGKRPMHSVDSARPNKRPRSDQQPNHSEAQHRSAAAGPMPGLATDTAAELPAGSMPSMEQGGGIPPVHASGVPAVQSMQHGWSHPAPQADAHRLLRPQQEFTVIRPGNPEPLPRSPGAAAFRHAAYAASKGGAAAPRIAAAEAATSLLRERSRVVKRSKTQQAAPISVPGRPGQKAPAPGRPPLPKQMRQPAGPAPGMHVPAHVRSQPAGDRPHSKRTQAGQPSALPQAGAPRGATCKAAEPQTDAISPQGKVLLGVLVRGKDLAKFQAPQGDGAGSCHQIPDRVLEAAASVLQLGSAEAHNMAALSFDDLLQSWGRSIIRRRFHELSMQVHPDKCSLPHADQAFALLVRAQQMLIARLTRSEQGSPAPDEALADEAGPETIPEQHLFKVLQAYEIPQASARALLGMDYSATMQASSTPLLLLPIPGDTSQPQHAAGAVPEASCVFSSPSAAQSHDPLPSHEALDRQVSASQAGKRKQPHARCQLHAAPGQSTDLPSAASAQTGPAGVGTPLATQQRPAAAQQHGRAGQREERRMCCALLVPCCEAVHGRFPLNGTYFQTNEVFLDAATLEHPLMVPAAEMSAWQQHSVYFGSTVVSVCRGMTTRQVAAFFDRGILCVRAYYPSTGAPHDLPEWARPGNGAAKQANGQPRKRRKAAAALLTSSEMAALPPPLTYGQSQLSATGQPMLPGKMAKRPYKKRQPIASTSLEAHLAASRLSSGFHAGTTKSGQVRKRRFMFPCIPKAEACGQCINCLNPSRKKACIVRRQKMLAELEEQQAPAAQSMEPEAVPELQQVS</sequence>
<gene>
    <name evidence="11" type="primary">g1736</name>
    <name evidence="11" type="ORF">VP750_LOCUS1483</name>
</gene>
<dbReference type="EMBL" id="CAXHTA020000002">
    <property type="protein sequence ID" value="CAL5219824.1"/>
    <property type="molecule type" value="Genomic_DNA"/>
</dbReference>
<proteinExistence type="inferred from homology"/>
<evidence type="ECO:0000256" key="1">
    <source>
        <dbReference type="ARBA" id="ARBA00001966"/>
    </source>
</evidence>
<feature type="compositionally biased region" description="Polar residues" evidence="9">
    <location>
        <begin position="2138"/>
        <end position="2151"/>
    </location>
</feature>
<reference evidence="11 12" key="1">
    <citation type="submission" date="2024-06" db="EMBL/GenBank/DDBJ databases">
        <authorList>
            <person name="Kraege A."/>
            <person name="Thomma B."/>
        </authorList>
    </citation>
    <scope>NUCLEOTIDE SEQUENCE [LARGE SCALE GENOMIC DNA]</scope>
</reference>
<comment type="caution">
    <text evidence="11">The sequence shown here is derived from an EMBL/GenBank/DDBJ whole genome shotgun (WGS) entry which is preliminary data.</text>
</comment>
<feature type="region of interest" description="Disordered" evidence="9">
    <location>
        <begin position="352"/>
        <end position="378"/>
    </location>
</feature>
<evidence type="ECO:0000313" key="11">
    <source>
        <dbReference type="EMBL" id="CAL5219824.1"/>
    </source>
</evidence>
<dbReference type="InterPro" id="IPR044811">
    <property type="entry name" value="DME/ROS1"/>
</dbReference>
<feature type="compositionally biased region" description="Low complexity" evidence="9">
    <location>
        <begin position="779"/>
        <end position="796"/>
    </location>
</feature>
<dbReference type="InterPro" id="IPR011257">
    <property type="entry name" value="DNA_glycosylase"/>
</dbReference>
<keyword evidence="4" id="KW-0479">Metal-binding</keyword>